<keyword evidence="2" id="KW-0479">Metal-binding</keyword>
<dbReference type="RefSeq" id="XP_033536904.1">
    <property type="nucleotide sequence ID" value="XM_033678974.1"/>
</dbReference>
<gene>
    <name evidence="6 8" type="ORF">P152DRAFT_456324</name>
</gene>
<feature type="domain" description="Survival protein SurE-like phosphatase/nucleotidase" evidence="5">
    <location>
        <begin position="21"/>
        <end position="246"/>
    </location>
</feature>
<dbReference type="GO" id="GO:0046872">
    <property type="term" value="F:metal ion binding"/>
    <property type="evidence" value="ECO:0007669"/>
    <property type="project" value="UniProtKB-KW"/>
</dbReference>
<evidence type="ECO:0000256" key="2">
    <source>
        <dbReference type="ARBA" id="ARBA00022723"/>
    </source>
</evidence>
<dbReference type="InterPro" id="IPR030048">
    <property type="entry name" value="SurE"/>
</dbReference>
<dbReference type="PANTHER" id="PTHR30457:SF0">
    <property type="entry name" value="PHOSPHATASE, PUTATIVE (AFU_ORTHOLOGUE AFUA_4G01070)-RELATED"/>
    <property type="match status" value="1"/>
</dbReference>
<feature type="chain" id="PRO_5044631971" evidence="4">
    <location>
        <begin position="19"/>
        <end position="342"/>
    </location>
</feature>
<dbReference type="NCBIfam" id="TIGR00087">
    <property type="entry name" value="surE"/>
    <property type="match status" value="1"/>
</dbReference>
<dbReference type="Gene3D" id="3.40.1210.10">
    <property type="entry name" value="Survival protein SurE-like phosphatase/nucleotidase"/>
    <property type="match status" value="1"/>
</dbReference>
<keyword evidence="4" id="KW-0732">Signal</keyword>
<dbReference type="EMBL" id="ML975152">
    <property type="protein sequence ID" value="KAF1815273.1"/>
    <property type="molecule type" value="Genomic_DNA"/>
</dbReference>
<dbReference type="InterPro" id="IPR036523">
    <property type="entry name" value="SurE-like_sf"/>
</dbReference>
<reference evidence="6 8" key="1">
    <citation type="submission" date="2020-01" db="EMBL/GenBank/DDBJ databases">
        <authorList>
            <consortium name="DOE Joint Genome Institute"/>
            <person name="Haridas S."/>
            <person name="Albert R."/>
            <person name="Binder M."/>
            <person name="Bloem J."/>
            <person name="Labutti K."/>
            <person name="Salamov A."/>
            <person name="Andreopoulos B."/>
            <person name="Baker S.E."/>
            <person name="Barry K."/>
            <person name="Bills G."/>
            <person name="Bluhm B.H."/>
            <person name="Cannon C."/>
            <person name="Castanera R."/>
            <person name="Culley D.E."/>
            <person name="Daum C."/>
            <person name="Ezra D."/>
            <person name="Gonzalez J.B."/>
            <person name="Henrissat B."/>
            <person name="Kuo A."/>
            <person name="Liang C."/>
            <person name="Lipzen A."/>
            <person name="Lutzoni F."/>
            <person name="Magnuson J."/>
            <person name="Mondo S."/>
            <person name="Nolan M."/>
            <person name="Ohm R."/>
            <person name="Pangilinan J."/>
            <person name="Park H.-J."/>
            <person name="Ramirez L."/>
            <person name="Alfaro M."/>
            <person name="Sun H."/>
            <person name="Tritt A."/>
            <person name="Yoshinaga Y."/>
            <person name="Zwiers L.-H."/>
            <person name="Turgeon B.G."/>
            <person name="Goodwin S.B."/>
            <person name="Spatafora J.W."/>
            <person name="Crous P.W."/>
            <person name="Grigoriev I.V."/>
        </authorList>
    </citation>
    <scope>NUCLEOTIDE SEQUENCE</scope>
    <source>
        <strain evidence="6 8">CBS 781.70</strain>
    </source>
</reference>
<dbReference type="OrthoDB" id="4018688at2759"/>
<sequence length="342" mass="36486">MRLPSIVAGASLLSSACGLNILVNNDDSWAAANIREFYKALKASGHNVLLVAPAVQQSAKGGTVVFADVRNLTTPGEFDSVPAGSPSFGQDPNDSHMWYYNGTPAACTFFALDYVLPRQEPFGPGVLPDLMVSGPNVGSNAGPFVFTLSGSLGAAYSAVERGIPSIAFSAVNSTHRGYTDVADGDTADVAVVHAKLSTAIVDRLAENFDKGHGHWRRRKDSDRLLPLGYGLNVNIPLITDTCTEPNYVQTRLTGGAVVDIAVYNETTGLFKYGDDLNDGVNACINGDCRLPGETLVIKKCAVAVSVFTTDFDAPNCRGDPEVRQKLEGLVHYAKVKAKRWVF</sequence>
<dbReference type="Pfam" id="PF01975">
    <property type="entry name" value="SurE"/>
    <property type="match status" value="1"/>
</dbReference>
<dbReference type="PANTHER" id="PTHR30457">
    <property type="entry name" value="5'-NUCLEOTIDASE SURE"/>
    <property type="match status" value="1"/>
</dbReference>
<evidence type="ECO:0000256" key="3">
    <source>
        <dbReference type="ARBA" id="ARBA00022801"/>
    </source>
</evidence>
<comment type="similarity">
    <text evidence="1">Belongs to the SurE nucleotidase family.</text>
</comment>
<evidence type="ECO:0000256" key="4">
    <source>
        <dbReference type="SAM" id="SignalP"/>
    </source>
</evidence>
<keyword evidence="3" id="KW-0378">Hydrolase</keyword>
<evidence type="ECO:0000256" key="1">
    <source>
        <dbReference type="ARBA" id="ARBA00011062"/>
    </source>
</evidence>
<evidence type="ECO:0000313" key="7">
    <source>
        <dbReference type="Proteomes" id="UP000504638"/>
    </source>
</evidence>
<evidence type="ECO:0000259" key="5">
    <source>
        <dbReference type="Pfam" id="PF01975"/>
    </source>
</evidence>
<proteinExistence type="inferred from homology"/>
<dbReference type="AlphaFoldDB" id="A0A6G1GB59"/>
<name>A0A6G1GB59_9PEZI</name>
<keyword evidence="7" id="KW-1185">Reference proteome</keyword>
<dbReference type="GeneID" id="54419544"/>
<reference evidence="8" key="3">
    <citation type="submission" date="2025-04" db="UniProtKB">
        <authorList>
            <consortium name="RefSeq"/>
        </authorList>
    </citation>
    <scope>IDENTIFICATION</scope>
    <source>
        <strain evidence="8">CBS 781.70</strain>
    </source>
</reference>
<evidence type="ECO:0000313" key="6">
    <source>
        <dbReference type="EMBL" id="KAF1815273.1"/>
    </source>
</evidence>
<organism evidence="6">
    <name type="scientific">Eremomyces bilateralis CBS 781.70</name>
    <dbReference type="NCBI Taxonomy" id="1392243"/>
    <lineage>
        <taxon>Eukaryota</taxon>
        <taxon>Fungi</taxon>
        <taxon>Dikarya</taxon>
        <taxon>Ascomycota</taxon>
        <taxon>Pezizomycotina</taxon>
        <taxon>Dothideomycetes</taxon>
        <taxon>Dothideomycetes incertae sedis</taxon>
        <taxon>Eremomycetales</taxon>
        <taxon>Eremomycetaceae</taxon>
        <taxon>Eremomyces</taxon>
    </lineage>
</organism>
<dbReference type="SUPFAM" id="SSF64167">
    <property type="entry name" value="SurE-like"/>
    <property type="match status" value="1"/>
</dbReference>
<dbReference type="Proteomes" id="UP000504638">
    <property type="component" value="Unplaced"/>
</dbReference>
<feature type="signal peptide" evidence="4">
    <location>
        <begin position="1"/>
        <end position="18"/>
    </location>
</feature>
<accession>A0A6G1GB59</accession>
<dbReference type="InterPro" id="IPR002828">
    <property type="entry name" value="SurE-like_Pase/nucleotidase"/>
</dbReference>
<dbReference type="GO" id="GO:0008252">
    <property type="term" value="F:nucleotidase activity"/>
    <property type="evidence" value="ECO:0007669"/>
    <property type="project" value="InterPro"/>
</dbReference>
<protein>
    <submittedName>
        <fullName evidence="6 8">Sure-like protein</fullName>
    </submittedName>
</protein>
<evidence type="ECO:0000313" key="8">
    <source>
        <dbReference type="RefSeq" id="XP_033536904.1"/>
    </source>
</evidence>
<reference evidence="8" key="2">
    <citation type="submission" date="2020-04" db="EMBL/GenBank/DDBJ databases">
        <authorList>
            <consortium name="NCBI Genome Project"/>
        </authorList>
    </citation>
    <scope>NUCLEOTIDE SEQUENCE</scope>
    <source>
        <strain evidence="8">CBS 781.70</strain>
    </source>
</reference>
<dbReference type="PROSITE" id="PS51257">
    <property type="entry name" value="PROKAR_LIPOPROTEIN"/>
    <property type="match status" value="1"/>
</dbReference>